<keyword evidence="2" id="KW-0812">Transmembrane</keyword>
<comment type="caution">
    <text evidence="5">The sequence shown here is derived from an EMBL/GenBank/DDBJ whole genome shotgun (WGS) entry which is preliminary data.</text>
</comment>
<feature type="region of interest" description="Disordered" evidence="1">
    <location>
        <begin position="347"/>
        <end position="372"/>
    </location>
</feature>
<name>A0ABW0RV16_9BURK</name>
<dbReference type="Pfam" id="PF18443">
    <property type="entry name" value="Tli4_N"/>
    <property type="match status" value="1"/>
</dbReference>
<dbReference type="InterPro" id="IPR040761">
    <property type="entry name" value="Tli4_N"/>
</dbReference>
<gene>
    <name evidence="5" type="ORF">ACFPO9_06000</name>
</gene>
<keyword evidence="6" id="KW-1185">Reference proteome</keyword>
<proteinExistence type="predicted"/>
<feature type="domain" description="Tle cognate immunity protein 4 N-terminal" evidence="4">
    <location>
        <begin position="45"/>
        <end position="164"/>
    </location>
</feature>
<sequence length="458" mass="51025">MDKPKKKVHPFFGVLAALYGIYLLYGIGNSMMDRYTVGQLTEQMKTVCVGRFLIDLPAKMDYSYGQVFVDGLWISGQEETRESFDARVLTRQAEIEAERNELGRKSLEKLDQYDNHGFVGRIFIFGRTITKGQENGKPVEWINVKLEAYVHSNGKSFNFKADSYNAELVGDLRKLIDKLQLVPAKEIPTSAGFCFGPGMFVDPLPAEMTEGVTIFAGFQDHPDLALALTTRAGTKPDKEDRLARDTAFDAEMPLWQRPLVDKLRKGKRSINGIEGGEVAERWTELNFVHTFGFNWEVNGTEDNVYLPFMQLEMSTGHPVNAGARPVTSFLGEDALLQLWDKISSSIRIRPTGTPPKREPPPGPKPGDTSTAGDICPVSGWWQCQDGGNGARVAGGQRQFLTAGQRMPQALLSRPQSLWNKLRGVQASYRLEQPTSWTLVDRRSRTRLLPAVPPADAAA</sequence>
<evidence type="ECO:0000313" key="5">
    <source>
        <dbReference type="EMBL" id="MFC5548064.1"/>
    </source>
</evidence>
<feature type="domain" description="Tle cognate immunity protein 4 C-terminal" evidence="3">
    <location>
        <begin position="186"/>
        <end position="351"/>
    </location>
</feature>
<evidence type="ECO:0000256" key="2">
    <source>
        <dbReference type="SAM" id="Phobius"/>
    </source>
</evidence>
<dbReference type="Proteomes" id="UP001596086">
    <property type="component" value="Unassembled WGS sequence"/>
</dbReference>
<keyword evidence="2" id="KW-0472">Membrane</keyword>
<protein>
    <submittedName>
        <fullName evidence="5">T6SS immunity protein Tli4 family protein</fullName>
    </submittedName>
</protein>
<accession>A0ABW0RV16</accession>
<reference evidence="6" key="1">
    <citation type="journal article" date="2019" name="Int. J. Syst. Evol. Microbiol.">
        <title>The Global Catalogue of Microorganisms (GCM) 10K type strain sequencing project: providing services to taxonomists for standard genome sequencing and annotation.</title>
        <authorList>
            <consortium name="The Broad Institute Genomics Platform"/>
            <consortium name="The Broad Institute Genome Sequencing Center for Infectious Disease"/>
            <person name="Wu L."/>
            <person name="Ma J."/>
        </authorList>
    </citation>
    <scope>NUCLEOTIDE SEQUENCE [LARGE SCALE GENOMIC DNA]</scope>
    <source>
        <strain evidence="6">CGMCC 4.5798</strain>
    </source>
</reference>
<keyword evidence="2" id="KW-1133">Transmembrane helix</keyword>
<evidence type="ECO:0000313" key="6">
    <source>
        <dbReference type="Proteomes" id="UP001596086"/>
    </source>
</evidence>
<feature type="transmembrane region" description="Helical" evidence="2">
    <location>
        <begin position="12"/>
        <end position="32"/>
    </location>
</feature>
<evidence type="ECO:0000259" key="4">
    <source>
        <dbReference type="Pfam" id="PF18443"/>
    </source>
</evidence>
<evidence type="ECO:0000259" key="3">
    <source>
        <dbReference type="Pfam" id="PF18426"/>
    </source>
</evidence>
<organism evidence="5 6">
    <name type="scientific">Massilia aerilata</name>
    <dbReference type="NCBI Taxonomy" id="453817"/>
    <lineage>
        <taxon>Bacteria</taxon>
        <taxon>Pseudomonadati</taxon>
        <taxon>Pseudomonadota</taxon>
        <taxon>Betaproteobacteria</taxon>
        <taxon>Burkholderiales</taxon>
        <taxon>Oxalobacteraceae</taxon>
        <taxon>Telluria group</taxon>
        <taxon>Massilia</taxon>
    </lineage>
</organism>
<dbReference type="InterPro" id="IPR041290">
    <property type="entry name" value="Tli4_C"/>
</dbReference>
<dbReference type="RefSeq" id="WP_379768426.1">
    <property type="nucleotide sequence ID" value="NZ_JBHSMZ010000004.1"/>
</dbReference>
<evidence type="ECO:0000256" key="1">
    <source>
        <dbReference type="SAM" id="MobiDB-lite"/>
    </source>
</evidence>
<dbReference type="Pfam" id="PF18426">
    <property type="entry name" value="Tli4_C"/>
    <property type="match status" value="1"/>
</dbReference>
<dbReference type="EMBL" id="JBHSMZ010000004">
    <property type="protein sequence ID" value="MFC5548064.1"/>
    <property type="molecule type" value="Genomic_DNA"/>
</dbReference>